<sequence>MENQSQASSAAEKKKRVETIVATKGSSARNDISEKAVASSTTSNGTSRLTAHSATRS</sequence>
<evidence type="ECO:0000256" key="1">
    <source>
        <dbReference type="SAM" id="MobiDB-lite"/>
    </source>
</evidence>
<accession>A0A4W6DYJ9</accession>
<dbReference type="GeneTree" id="ENSGT00940000178137"/>
<proteinExistence type="predicted"/>
<reference evidence="3" key="1">
    <citation type="submission" date="2015-09" db="EMBL/GenBank/DDBJ databases">
        <authorList>
            <person name="Sai Rama Sridatta P."/>
        </authorList>
    </citation>
    <scope>NUCLEOTIDE SEQUENCE [LARGE SCALE GENOMIC DNA]</scope>
</reference>
<dbReference type="InParanoid" id="A0A4W6DYJ9"/>
<feature type="region of interest" description="Disordered" evidence="1">
    <location>
        <begin position="1"/>
        <end position="57"/>
    </location>
</feature>
<reference evidence="2" key="2">
    <citation type="submission" date="2025-08" db="UniProtKB">
        <authorList>
            <consortium name="Ensembl"/>
        </authorList>
    </citation>
    <scope>IDENTIFICATION</scope>
</reference>
<organism evidence="2 3">
    <name type="scientific">Lates calcarifer</name>
    <name type="common">Barramundi</name>
    <name type="synonym">Holocentrus calcarifer</name>
    <dbReference type="NCBI Taxonomy" id="8187"/>
    <lineage>
        <taxon>Eukaryota</taxon>
        <taxon>Metazoa</taxon>
        <taxon>Chordata</taxon>
        <taxon>Craniata</taxon>
        <taxon>Vertebrata</taxon>
        <taxon>Euteleostomi</taxon>
        <taxon>Actinopterygii</taxon>
        <taxon>Neopterygii</taxon>
        <taxon>Teleostei</taxon>
        <taxon>Neoteleostei</taxon>
        <taxon>Acanthomorphata</taxon>
        <taxon>Carangaria</taxon>
        <taxon>Carangaria incertae sedis</taxon>
        <taxon>Centropomidae</taxon>
        <taxon>Lates</taxon>
    </lineage>
</organism>
<protein>
    <submittedName>
        <fullName evidence="2">Uncharacterized protein</fullName>
    </submittedName>
</protein>
<reference evidence="2" key="3">
    <citation type="submission" date="2025-09" db="UniProtKB">
        <authorList>
            <consortium name="Ensembl"/>
        </authorList>
    </citation>
    <scope>IDENTIFICATION</scope>
</reference>
<evidence type="ECO:0000313" key="3">
    <source>
        <dbReference type="Proteomes" id="UP000314980"/>
    </source>
</evidence>
<feature type="compositionally biased region" description="Polar residues" evidence="1">
    <location>
        <begin position="38"/>
        <end position="57"/>
    </location>
</feature>
<evidence type="ECO:0000313" key="2">
    <source>
        <dbReference type="Ensembl" id="ENSLCAP00010031104.1"/>
    </source>
</evidence>
<dbReference type="STRING" id="8187.ENSLCAP00010031104"/>
<dbReference type="Ensembl" id="ENSLCAT00010031799.1">
    <property type="protein sequence ID" value="ENSLCAP00010031104.1"/>
    <property type="gene ID" value="ENSLCAG00010014616.1"/>
</dbReference>
<name>A0A4W6DYJ9_LATCA</name>
<keyword evidence="3" id="KW-1185">Reference proteome</keyword>
<dbReference type="Proteomes" id="UP000314980">
    <property type="component" value="Unassembled WGS sequence"/>
</dbReference>
<dbReference type="AlphaFoldDB" id="A0A4W6DYJ9"/>